<evidence type="ECO:0000256" key="16">
    <source>
        <dbReference type="ARBA" id="ARBA00030676"/>
    </source>
</evidence>
<dbReference type="InterPro" id="IPR000977">
    <property type="entry name" value="DNA_ligase_ATP-dep"/>
</dbReference>
<reference evidence="22" key="1">
    <citation type="submission" date="2021-02" db="EMBL/GenBank/DDBJ databases">
        <authorList>
            <person name="Nowell W R."/>
        </authorList>
    </citation>
    <scope>NUCLEOTIDE SEQUENCE</scope>
</reference>
<evidence type="ECO:0000256" key="4">
    <source>
        <dbReference type="ARBA" id="ARBA00012727"/>
    </source>
</evidence>
<dbReference type="PANTHER" id="PTHR45997">
    <property type="entry name" value="DNA LIGASE 4"/>
    <property type="match status" value="1"/>
</dbReference>
<evidence type="ECO:0000256" key="14">
    <source>
        <dbReference type="ARBA" id="ARBA00023204"/>
    </source>
</evidence>
<evidence type="ECO:0000256" key="2">
    <source>
        <dbReference type="ARBA" id="ARBA00004123"/>
    </source>
</evidence>
<evidence type="ECO:0000256" key="9">
    <source>
        <dbReference type="ARBA" id="ARBA00022741"/>
    </source>
</evidence>
<evidence type="ECO:0000256" key="13">
    <source>
        <dbReference type="ARBA" id="ARBA00023172"/>
    </source>
</evidence>
<accession>A0A815HL02</accession>
<dbReference type="NCBIfam" id="TIGR00574">
    <property type="entry name" value="dnl1"/>
    <property type="match status" value="1"/>
</dbReference>
<dbReference type="Pfam" id="PF00533">
    <property type="entry name" value="BRCT"/>
    <property type="match status" value="1"/>
</dbReference>
<comment type="subcellular location">
    <subcellularLocation>
        <location evidence="2">Nucleus</location>
    </subcellularLocation>
</comment>
<evidence type="ECO:0000313" key="23">
    <source>
        <dbReference type="Proteomes" id="UP000663845"/>
    </source>
</evidence>
<dbReference type="Pfam" id="PF04675">
    <property type="entry name" value="DNA_ligase_A_N"/>
    <property type="match status" value="1"/>
</dbReference>
<comment type="catalytic activity">
    <reaction evidence="18">
        <text>ATP + (deoxyribonucleotide)n-3'-hydroxyl + 5'-phospho-(deoxyribonucleotide)m = (deoxyribonucleotide)n+m + AMP + diphosphate.</text>
        <dbReference type="EC" id="6.5.1.1"/>
    </reaction>
</comment>
<dbReference type="GO" id="GO:0005524">
    <property type="term" value="F:ATP binding"/>
    <property type="evidence" value="ECO:0007669"/>
    <property type="project" value="UniProtKB-KW"/>
</dbReference>
<keyword evidence="6" id="KW-0436">Ligase</keyword>
<dbReference type="SUPFAM" id="SSF52113">
    <property type="entry name" value="BRCT domain"/>
    <property type="match status" value="2"/>
</dbReference>
<evidence type="ECO:0000256" key="18">
    <source>
        <dbReference type="ARBA" id="ARBA00034003"/>
    </source>
</evidence>
<keyword evidence="10" id="KW-0227">DNA damage</keyword>
<dbReference type="PANTHER" id="PTHR45997:SF1">
    <property type="entry name" value="DNA LIGASE 4"/>
    <property type="match status" value="1"/>
</dbReference>
<dbReference type="GO" id="GO:0006310">
    <property type="term" value="P:DNA recombination"/>
    <property type="evidence" value="ECO:0007669"/>
    <property type="project" value="UniProtKB-KW"/>
</dbReference>
<dbReference type="InterPro" id="IPR001357">
    <property type="entry name" value="BRCT_dom"/>
</dbReference>
<dbReference type="CDD" id="cd07968">
    <property type="entry name" value="OBF_DNA_ligase_IV"/>
    <property type="match status" value="1"/>
</dbReference>
<dbReference type="Gene3D" id="2.40.50.140">
    <property type="entry name" value="Nucleic acid-binding proteins"/>
    <property type="match status" value="1"/>
</dbReference>
<dbReference type="EMBL" id="CAJNOG010000763">
    <property type="protein sequence ID" value="CAF1353179.1"/>
    <property type="molecule type" value="Genomic_DNA"/>
</dbReference>
<dbReference type="GO" id="GO:0006303">
    <property type="term" value="P:double-strand break repair via nonhomologous end joining"/>
    <property type="evidence" value="ECO:0007669"/>
    <property type="project" value="TreeGrafter"/>
</dbReference>
<evidence type="ECO:0000256" key="7">
    <source>
        <dbReference type="ARBA" id="ARBA00022723"/>
    </source>
</evidence>
<dbReference type="InterPro" id="IPR044125">
    <property type="entry name" value="Adenylation_DNA_ligase_IV"/>
</dbReference>
<dbReference type="SUPFAM" id="SSF56091">
    <property type="entry name" value="DNA ligase/mRNA capping enzyme, catalytic domain"/>
    <property type="match status" value="1"/>
</dbReference>
<dbReference type="InterPro" id="IPR036420">
    <property type="entry name" value="BRCT_dom_sf"/>
</dbReference>
<dbReference type="SUPFAM" id="SSF50249">
    <property type="entry name" value="Nucleic acid-binding proteins"/>
    <property type="match status" value="1"/>
</dbReference>
<dbReference type="Pfam" id="PF11411">
    <property type="entry name" value="DNA_ligase_IV"/>
    <property type="match status" value="1"/>
</dbReference>
<dbReference type="FunFam" id="2.40.50.140:FF:000150">
    <property type="entry name" value="DNA ligase"/>
    <property type="match status" value="1"/>
</dbReference>
<keyword evidence="12" id="KW-0460">Magnesium</keyword>
<comment type="cofactor">
    <cofactor evidence="1">
        <name>Mg(2+)</name>
        <dbReference type="ChEBI" id="CHEBI:18420"/>
    </cofactor>
</comment>
<evidence type="ECO:0000256" key="3">
    <source>
        <dbReference type="ARBA" id="ARBA00007572"/>
    </source>
</evidence>
<organism evidence="22 23">
    <name type="scientific">Adineta steineri</name>
    <dbReference type="NCBI Taxonomy" id="433720"/>
    <lineage>
        <taxon>Eukaryota</taxon>
        <taxon>Metazoa</taxon>
        <taxon>Spiralia</taxon>
        <taxon>Gnathifera</taxon>
        <taxon>Rotifera</taxon>
        <taxon>Eurotatoria</taxon>
        <taxon>Bdelloidea</taxon>
        <taxon>Adinetida</taxon>
        <taxon>Adinetidae</taxon>
        <taxon>Adineta</taxon>
    </lineage>
</organism>
<dbReference type="EC" id="6.5.1.1" evidence="4"/>
<comment type="similarity">
    <text evidence="3 19">Belongs to the ATP-dependent DNA ligase family.</text>
</comment>
<evidence type="ECO:0000256" key="8">
    <source>
        <dbReference type="ARBA" id="ARBA00022737"/>
    </source>
</evidence>
<proteinExistence type="inferred from homology"/>
<evidence type="ECO:0000256" key="15">
    <source>
        <dbReference type="ARBA" id="ARBA00023242"/>
    </source>
</evidence>
<dbReference type="CDD" id="cd07903">
    <property type="entry name" value="Adenylation_DNA_ligase_IV"/>
    <property type="match status" value="1"/>
</dbReference>
<keyword evidence="11" id="KW-0067">ATP-binding</keyword>
<dbReference type="GO" id="GO:0071897">
    <property type="term" value="P:DNA biosynthetic process"/>
    <property type="evidence" value="ECO:0007669"/>
    <property type="project" value="InterPro"/>
</dbReference>
<protein>
    <recommendedName>
        <fullName evidence="5">DNA ligase 4</fullName>
        <ecNumber evidence="4">6.5.1.1</ecNumber>
    </recommendedName>
    <alternativeName>
        <fullName evidence="17">DNA ligase IV</fullName>
    </alternativeName>
    <alternativeName>
        <fullName evidence="16">Polydeoxyribonucleotide synthase [ATP] 4</fullName>
    </alternativeName>
</protein>
<keyword evidence="8" id="KW-0677">Repeat</keyword>
<dbReference type="InterPro" id="IPR012309">
    <property type="entry name" value="DNA_ligase_ATP-dep_C"/>
</dbReference>
<dbReference type="AlphaFoldDB" id="A0A815HL02"/>
<dbReference type="GO" id="GO:0005958">
    <property type="term" value="C:DNA-dependent protein kinase-DNA ligase 4 complex"/>
    <property type="evidence" value="ECO:0007669"/>
    <property type="project" value="TreeGrafter"/>
</dbReference>
<keyword evidence="9" id="KW-0547">Nucleotide-binding</keyword>
<dbReference type="GO" id="GO:0032807">
    <property type="term" value="C:DNA ligase IV complex"/>
    <property type="evidence" value="ECO:0007669"/>
    <property type="project" value="TreeGrafter"/>
</dbReference>
<evidence type="ECO:0000259" key="20">
    <source>
        <dbReference type="PROSITE" id="PS50160"/>
    </source>
</evidence>
<feature type="domain" description="BRCT" evidence="21">
    <location>
        <begin position="940"/>
        <end position="1030"/>
    </location>
</feature>
<sequence length="1247" mass="143081">MTVLSPSQTTFSYLQDQQKSSLSCLCSQTSIQHDVFLSISPRLHQVCSSDFVAQQWWSYLWGIDNVTNFGDLQLLSIQFRVLASLCSLANQSIDNDKTAFLSNKLVTLEAMSLSLFQTQIDSLTAAFITQTPDKFRHTQSYIYETFRANQLLTIPETNWQIAFTTAAYNYVIATVPRASFGNNYSCITSLNSSSRSLYIDANSNTTLLPGVVAGCLPIDGIRLSTLECFFDSNCILNLTSIASTRTTTIWIAKPLNASTPSNYSSNTLIGSLVDSLFMEDWGIKTTTLDSESEKIGQDQLNYAKENRTSTTIQNTDFICILFSRIIVERGCHKELFELGDSDDGKKLLNFRVQKNTRTQKGSDFAEVAYYVLKNRCNEDVTMSIWEINKILDEIAVENGKGKEGQKIIDHRLTYLLRHLSALELKWLIRILLKDLRISLKENSILECFHPDAKDLFDHTSNLFKVAVYLHDPEKRLHEIGLSLFSPFRPMLGERTRADKIEQVIRKKSTNPTAALAEFYIETKYDGDRFQLHRDKDQFMYFSRNGHDYTSVFGPDSNSIGTLTPYIANTFKIDCEKCIIDGEMVIYNRNEKIIHSKGDSFDVKSIQSSDSQLQPCLIVFDILMYNDEVLTNKPLNERLQYLQKKILEPIEGRIIFSTIKLGTCNQDVINELNLAIEERQEGIVVKDPWAVYKPNVRENGGWYKIKPDYTIGLNDEIDCLIVGGYFGTGRLRAGMLSHFLCCAVVKQTNNSEQKNVDDENATTSTQCKADVRDFLYYTFCKIGSGYTHKELLDFNNRFANKWKPWTKKTAPSYILCTHEKPDVWIEPNDSCIVQVKATEFMTSDKYKCGFTLRFPRLEKFREDKAWHECVTYQELIDLRERNAGKLASRFMENDVNDDLDLNDDGQRTLTLTKKLQTKSRQQAKPTVDSRFRGIDQQSVKQTGHFLSTLEFCIMEGNTKYSKAELEKLVYENGGTCVQNALAKTFCVITDNPTSIRLRTLIKNRQVDIVHIAWLIRCIEQKTLLPFYLSELISCTEKTRQALNLLYDEYGDAYYTATNENELREIFNKMTSTSSSQSSVPSTTNKKLPANKKRRLDEHIPLSQSTIDIANISNPLDDKDKLRTFISEFENVYFPDESYDYGLFRLYYIYFDQYQTIGDESTQFIDSNHSLIILESQLHGARIAHTITSVVTHVICAKSKVDDKKLNDRINVFKKINRERTTRFHLVSYEWIKNCIENQRLVKELPFAL</sequence>
<dbReference type="GO" id="GO:0003910">
    <property type="term" value="F:DNA ligase (ATP) activity"/>
    <property type="evidence" value="ECO:0007669"/>
    <property type="project" value="UniProtKB-EC"/>
</dbReference>
<dbReference type="SMART" id="SM00292">
    <property type="entry name" value="BRCT"/>
    <property type="match status" value="2"/>
</dbReference>
<dbReference type="PROSITE" id="PS50160">
    <property type="entry name" value="DNA_LIGASE_A3"/>
    <property type="match status" value="1"/>
</dbReference>
<dbReference type="Proteomes" id="UP000663845">
    <property type="component" value="Unassembled WGS sequence"/>
</dbReference>
<evidence type="ECO:0000313" key="22">
    <source>
        <dbReference type="EMBL" id="CAF1353179.1"/>
    </source>
</evidence>
<dbReference type="InterPro" id="IPR012308">
    <property type="entry name" value="DNA_ligase_ATP-dep_N"/>
</dbReference>
<dbReference type="Pfam" id="PF01068">
    <property type="entry name" value="DNA_ligase_A_M"/>
    <property type="match status" value="1"/>
</dbReference>
<evidence type="ECO:0000256" key="6">
    <source>
        <dbReference type="ARBA" id="ARBA00022598"/>
    </source>
</evidence>
<dbReference type="InterPro" id="IPR021536">
    <property type="entry name" value="DNA_ligase_IV_dom"/>
</dbReference>
<keyword evidence="15" id="KW-0539">Nucleus</keyword>
<dbReference type="PROSITE" id="PS50172">
    <property type="entry name" value="BRCT"/>
    <property type="match status" value="2"/>
</dbReference>
<keyword evidence="7" id="KW-0479">Metal-binding</keyword>
<evidence type="ECO:0000256" key="11">
    <source>
        <dbReference type="ARBA" id="ARBA00022840"/>
    </source>
</evidence>
<evidence type="ECO:0000256" key="12">
    <source>
        <dbReference type="ARBA" id="ARBA00022842"/>
    </source>
</evidence>
<evidence type="ECO:0000256" key="5">
    <source>
        <dbReference type="ARBA" id="ARBA00022073"/>
    </source>
</evidence>
<dbReference type="GO" id="GO:0003677">
    <property type="term" value="F:DNA binding"/>
    <property type="evidence" value="ECO:0007669"/>
    <property type="project" value="InterPro"/>
</dbReference>
<dbReference type="Gene3D" id="3.30.470.30">
    <property type="entry name" value="DNA ligase/mRNA capping enzyme"/>
    <property type="match status" value="1"/>
</dbReference>
<evidence type="ECO:0000256" key="1">
    <source>
        <dbReference type="ARBA" id="ARBA00001946"/>
    </source>
</evidence>
<gene>
    <name evidence="22" type="ORF">JYZ213_LOCUS35156</name>
</gene>
<feature type="domain" description="BRCT" evidence="21">
    <location>
        <begin position="1177"/>
        <end position="1247"/>
    </location>
</feature>
<comment type="caution">
    <text evidence="22">The sequence shown here is derived from an EMBL/GenBank/DDBJ whole genome shotgun (WGS) entry which is preliminary data.</text>
</comment>
<dbReference type="GO" id="GO:0046872">
    <property type="term" value="F:metal ion binding"/>
    <property type="evidence" value="ECO:0007669"/>
    <property type="project" value="UniProtKB-KW"/>
</dbReference>
<keyword evidence="14" id="KW-0234">DNA repair</keyword>
<evidence type="ECO:0000256" key="19">
    <source>
        <dbReference type="RuleBase" id="RU004196"/>
    </source>
</evidence>
<feature type="domain" description="ATP-dependent DNA ligase family profile" evidence="20">
    <location>
        <begin position="607"/>
        <end position="740"/>
    </location>
</feature>
<keyword evidence="13" id="KW-0233">DNA recombination</keyword>
<dbReference type="InterPro" id="IPR029710">
    <property type="entry name" value="LIG4"/>
</dbReference>
<dbReference type="InterPro" id="IPR012310">
    <property type="entry name" value="DNA_ligase_ATP-dep_cent"/>
</dbReference>
<dbReference type="Gene3D" id="3.40.50.10190">
    <property type="entry name" value="BRCT domain"/>
    <property type="match status" value="2"/>
</dbReference>
<name>A0A815HL02_9BILA</name>
<evidence type="ECO:0000256" key="17">
    <source>
        <dbReference type="ARBA" id="ARBA00031942"/>
    </source>
</evidence>
<dbReference type="GO" id="GO:0006297">
    <property type="term" value="P:nucleotide-excision repair, DNA gap filling"/>
    <property type="evidence" value="ECO:0007669"/>
    <property type="project" value="TreeGrafter"/>
</dbReference>
<evidence type="ECO:0000256" key="10">
    <source>
        <dbReference type="ARBA" id="ARBA00022763"/>
    </source>
</evidence>
<dbReference type="InterPro" id="IPR012340">
    <property type="entry name" value="NA-bd_OB-fold"/>
</dbReference>
<dbReference type="Gene3D" id="1.10.3260.10">
    <property type="entry name" value="DNA ligase, ATP-dependent, N-terminal domain"/>
    <property type="match status" value="1"/>
</dbReference>
<dbReference type="Pfam" id="PF04679">
    <property type="entry name" value="DNA_ligase_A_C"/>
    <property type="match status" value="1"/>
</dbReference>
<evidence type="ECO:0000259" key="21">
    <source>
        <dbReference type="PROSITE" id="PS50172"/>
    </source>
</evidence>
<dbReference type="InterPro" id="IPR036599">
    <property type="entry name" value="DNA_ligase_N_sf"/>
</dbReference>